<protein>
    <submittedName>
        <fullName evidence="1">(Mediterranean fruit fly) hypothetical protein</fullName>
    </submittedName>
</protein>
<evidence type="ECO:0000313" key="1">
    <source>
        <dbReference type="EMBL" id="CAD6996335.1"/>
    </source>
</evidence>
<reference evidence="1" key="1">
    <citation type="submission" date="2020-11" db="EMBL/GenBank/DDBJ databases">
        <authorList>
            <person name="Whitehead M."/>
        </authorList>
    </citation>
    <scope>NUCLEOTIDE SEQUENCE</scope>
    <source>
        <strain evidence="1">EGII</strain>
    </source>
</reference>
<feature type="non-terminal residue" evidence="1">
    <location>
        <position position="56"/>
    </location>
</feature>
<comment type="caution">
    <text evidence="1">The sequence shown here is derived from an EMBL/GenBank/DDBJ whole genome shotgun (WGS) entry which is preliminary data.</text>
</comment>
<dbReference type="EMBL" id="CAJHJT010000001">
    <property type="protein sequence ID" value="CAD6996335.1"/>
    <property type="molecule type" value="Genomic_DNA"/>
</dbReference>
<name>A0A811UFK9_CERCA</name>
<evidence type="ECO:0000313" key="2">
    <source>
        <dbReference type="Proteomes" id="UP000606786"/>
    </source>
</evidence>
<proteinExistence type="predicted"/>
<dbReference type="AlphaFoldDB" id="A0A811UFK9"/>
<accession>A0A811UFK9</accession>
<gene>
    <name evidence="1" type="ORF">CCAP1982_LOCUS5013</name>
</gene>
<organism evidence="1 2">
    <name type="scientific">Ceratitis capitata</name>
    <name type="common">Mediterranean fruit fly</name>
    <name type="synonym">Tephritis capitata</name>
    <dbReference type="NCBI Taxonomy" id="7213"/>
    <lineage>
        <taxon>Eukaryota</taxon>
        <taxon>Metazoa</taxon>
        <taxon>Ecdysozoa</taxon>
        <taxon>Arthropoda</taxon>
        <taxon>Hexapoda</taxon>
        <taxon>Insecta</taxon>
        <taxon>Pterygota</taxon>
        <taxon>Neoptera</taxon>
        <taxon>Endopterygota</taxon>
        <taxon>Diptera</taxon>
        <taxon>Brachycera</taxon>
        <taxon>Muscomorpha</taxon>
        <taxon>Tephritoidea</taxon>
        <taxon>Tephritidae</taxon>
        <taxon>Ceratitis</taxon>
        <taxon>Ceratitis</taxon>
    </lineage>
</organism>
<dbReference type="Proteomes" id="UP000606786">
    <property type="component" value="Unassembled WGS sequence"/>
</dbReference>
<keyword evidence="2" id="KW-1185">Reference proteome</keyword>
<sequence>TQIMQSNVNIKAKKKEFIEVYRNIKIHTYVIVSKEEKREDSLYAKHALCILQSSRD</sequence>